<dbReference type="Pfam" id="PF02504">
    <property type="entry name" value="FA_synthesis"/>
    <property type="match status" value="1"/>
</dbReference>
<dbReference type="EC" id="2.3.1.274" evidence="8 10"/>
<dbReference type="UniPathway" id="UPA00085"/>
<accession>A0A078KR52</accession>
<dbReference type="HAMAP" id="MF_00019">
    <property type="entry name" value="PlsX"/>
    <property type="match status" value="1"/>
</dbReference>
<keyword evidence="6 10" id="KW-0594">Phospholipid biosynthesis</keyword>
<dbReference type="InterPro" id="IPR003664">
    <property type="entry name" value="FA_synthesis"/>
</dbReference>
<sequence length="331" mass="34975">MKILVDGFGGDNSPDEVIKGCRLAADEYGVNIALVGNKQKLEEAAGKLGVSLSGITIIHADGFITMEDSPRDVLKKKADSSMAVGLKALADGQGDAFVSAGNTGALVMGTNFIVRSIEGVKRMALAPILPSEKGCFMLLDGGANLECRPDMLLQFGLMGSIYMNKILHLDAPRVGLVNVGTEPTKGTQLQHDTYELLQKADCNFIGNIECRDLPLGVCDVAVADGFTGNVILKLTEGVGLTFVNNLKALLTRNLLSKLAALAVKPGLLEFKKKIDYTEYGGAPLMGASRPVIKAHGSSNAKAFKNAVRQAIAFVSEGVVDTIKDSMQAYVG</sequence>
<evidence type="ECO:0000256" key="6">
    <source>
        <dbReference type="ARBA" id="ARBA00023209"/>
    </source>
</evidence>
<dbReference type="STRING" id="29343.CCDG5_0466"/>
<evidence type="ECO:0000256" key="1">
    <source>
        <dbReference type="ARBA" id="ARBA00001232"/>
    </source>
</evidence>
<comment type="function">
    <text evidence="10">Catalyzes the reversible formation of acyl-phosphate (acyl-PO(4)) from acyl-[acyl-carrier-protein] (acyl-ACP). This enzyme utilizes acyl-ACP as fatty acyl donor, but not acyl-CoA.</text>
</comment>
<evidence type="ECO:0000256" key="9">
    <source>
        <dbReference type="ARBA" id="ARBA00046608"/>
    </source>
</evidence>
<comment type="pathway">
    <text evidence="10">Lipid metabolism; phospholipid metabolism.</text>
</comment>
<dbReference type="PANTHER" id="PTHR30100">
    <property type="entry name" value="FATTY ACID/PHOSPHOLIPID SYNTHESIS PROTEIN PLSX"/>
    <property type="match status" value="1"/>
</dbReference>
<evidence type="ECO:0000256" key="4">
    <source>
        <dbReference type="ARBA" id="ARBA00022679"/>
    </source>
</evidence>
<dbReference type="HOGENOM" id="CLU_039379_1_1_9"/>
<organism evidence="11 12">
    <name type="scientific">[Clostridium] cellulosi</name>
    <dbReference type="NCBI Taxonomy" id="29343"/>
    <lineage>
        <taxon>Bacteria</taxon>
        <taxon>Bacillati</taxon>
        <taxon>Bacillota</taxon>
        <taxon>Clostridia</taxon>
        <taxon>Eubacteriales</taxon>
        <taxon>Oscillospiraceae</taxon>
        <taxon>Oscillospiraceae incertae sedis</taxon>
    </lineage>
</organism>
<keyword evidence="5 10" id="KW-0443">Lipid metabolism</keyword>
<dbReference type="PIRSF" id="PIRSF002465">
    <property type="entry name" value="Phsphlp_syn_PlsX"/>
    <property type="match status" value="1"/>
</dbReference>
<evidence type="ECO:0000256" key="7">
    <source>
        <dbReference type="ARBA" id="ARBA00023264"/>
    </source>
</evidence>
<comment type="similarity">
    <text evidence="10">Belongs to the PlsX family.</text>
</comment>
<dbReference type="Proteomes" id="UP000032431">
    <property type="component" value="Chromosome I"/>
</dbReference>
<dbReference type="KEGG" id="ccel:CCDG5_0466"/>
<evidence type="ECO:0000256" key="2">
    <source>
        <dbReference type="ARBA" id="ARBA00022490"/>
    </source>
</evidence>
<comment type="subunit">
    <text evidence="9 10">Homodimer. Probably interacts with PlsY.</text>
</comment>
<keyword evidence="3 10" id="KW-0444">Lipid biosynthesis</keyword>
<evidence type="ECO:0000313" key="11">
    <source>
        <dbReference type="EMBL" id="CDZ23604.1"/>
    </source>
</evidence>
<keyword evidence="7 10" id="KW-1208">Phospholipid metabolism</keyword>
<dbReference type="AlphaFoldDB" id="A0A078KR52"/>
<dbReference type="GO" id="GO:0006633">
    <property type="term" value="P:fatty acid biosynthetic process"/>
    <property type="evidence" value="ECO:0007669"/>
    <property type="project" value="UniProtKB-UniRule"/>
</dbReference>
<dbReference type="PANTHER" id="PTHR30100:SF1">
    <property type="entry name" value="PHOSPHATE ACYLTRANSFERASE"/>
    <property type="match status" value="1"/>
</dbReference>
<keyword evidence="2 10" id="KW-0963">Cytoplasm</keyword>
<keyword evidence="11" id="KW-0012">Acyltransferase</keyword>
<dbReference type="SUPFAM" id="SSF53659">
    <property type="entry name" value="Isocitrate/Isopropylmalate dehydrogenase-like"/>
    <property type="match status" value="1"/>
</dbReference>
<dbReference type="GO" id="GO:0043811">
    <property type="term" value="F:phosphate:acyl-[acyl carrier protein] acyltransferase activity"/>
    <property type="evidence" value="ECO:0007669"/>
    <property type="project" value="UniProtKB-UniRule"/>
</dbReference>
<gene>
    <name evidence="10 11" type="primary">plsX</name>
    <name evidence="11" type="ORF">CCDG5_0466</name>
</gene>
<reference evidence="12" key="1">
    <citation type="submission" date="2014-07" db="EMBL/GenBank/DDBJ databases">
        <authorList>
            <person name="Wibberg D."/>
        </authorList>
    </citation>
    <scope>NUCLEOTIDE SEQUENCE [LARGE SCALE GENOMIC DNA]</scope>
    <source>
        <strain evidence="12">DG5</strain>
    </source>
</reference>
<proteinExistence type="inferred from homology"/>
<keyword evidence="12" id="KW-1185">Reference proteome</keyword>
<dbReference type="GO" id="GO:0008654">
    <property type="term" value="P:phospholipid biosynthetic process"/>
    <property type="evidence" value="ECO:0007669"/>
    <property type="project" value="UniProtKB-KW"/>
</dbReference>
<comment type="subcellular location">
    <subcellularLocation>
        <location evidence="10">Cytoplasm</location>
    </subcellularLocation>
    <text evidence="10">Associated with the membrane possibly through PlsY.</text>
</comment>
<dbReference type="EMBL" id="LM995447">
    <property type="protein sequence ID" value="CDZ23604.1"/>
    <property type="molecule type" value="Genomic_DNA"/>
</dbReference>
<protein>
    <recommendedName>
        <fullName evidence="8 10">Phosphate acyltransferase</fullName>
        <ecNumber evidence="8 10">2.3.1.274</ecNumber>
    </recommendedName>
    <alternativeName>
        <fullName evidence="10">Acyl-ACP phosphotransacylase</fullName>
    </alternativeName>
    <alternativeName>
        <fullName evidence="10">Acyl-[acyl-carrier-protein]--phosphate acyltransferase</fullName>
    </alternativeName>
    <alternativeName>
        <fullName evidence="10">Phosphate-acyl-ACP acyltransferase</fullName>
    </alternativeName>
</protein>
<dbReference type="OrthoDB" id="9806408at2"/>
<comment type="catalytic activity">
    <reaction evidence="1 10">
        <text>a fatty acyl-[ACP] + phosphate = an acyl phosphate + holo-[ACP]</text>
        <dbReference type="Rhea" id="RHEA:42292"/>
        <dbReference type="Rhea" id="RHEA-COMP:9685"/>
        <dbReference type="Rhea" id="RHEA-COMP:14125"/>
        <dbReference type="ChEBI" id="CHEBI:43474"/>
        <dbReference type="ChEBI" id="CHEBI:59918"/>
        <dbReference type="ChEBI" id="CHEBI:64479"/>
        <dbReference type="ChEBI" id="CHEBI:138651"/>
        <dbReference type="EC" id="2.3.1.274"/>
    </reaction>
</comment>
<dbReference type="NCBIfam" id="TIGR00182">
    <property type="entry name" value="plsX"/>
    <property type="match status" value="1"/>
</dbReference>
<name>A0A078KR52_9FIRM</name>
<evidence type="ECO:0000256" key="10">
    <source>
        <dbReference type="HAMAP-Rule" id="MF_00019"/>
    </source>
</evidence>
<evidence type="ECO:0000313" key="12">
    <source>
        <dbReference type="Proteomes" id="UP000032431"/>
    </source>
</evidence>
<evidence type="ECO:0000256" key="5">
    <source>
        <dbReference type="ARBA" id="ARBA00023098"/>
    </source>
</evidence>
<dbReference type="Gene3D" id="3.40.718.10">
    <property type="entry name" value="Isopropylmalate Dehydrogenase"/>
    <property type="match status" value="1"/>
</dbReference>
<dbReference type="InterPro" id="IPR012281">
    <property type="entry name" value="Phospholipid_synth_PlsX-like"/>
</dbReference>
<keyword evidence="4 10" id="KW-0808">Transferase</keyword>
<dbReference type="GO" id="GO:0005737">
    <property type="term" value="C:cytoplasm"/>
    <property type="evidence" value="ECO:0007669"/>
    <property type="project" value="UniProtKB-SubCell"/>
</dbReference>
<evidence type="ECO:0000256" key="8">
    <source>
        <dbReference type="ARBA" id="ARBA00024069"/>
    </source>
</evidence>
<evidence type="ECO:0000256" key="3">
    <source>
        <dbReference type="ARBA" id="ARBA00022516"/>
    </source>
</evidence>
<dbReference type="PATRIC" id="fig|29343.3.peg.489"/>